<name>A0A2Z6IJK5_ACIFI</name>
<sequence>MEMGFPYALVPIRRSACAVVAGLRIAVKGEQRDGRSSFVNMYQLVTMFVNANKASRSS</sequence>
<dbReference type="KEGG" id="afj:AFERRID_22490"/>
<dbReference type="Proteomes" id="UP000280188">
    <property type="component" value="Chromosome"/>
</dbReference>
<reference evidence="1 2" key="1">
    <citation type="journal article" date="2018" name="Microbiol. Resour. Announc.">
        <title>Complete Genome Sequence of Acidithiobacillus ferridurans JCM 18981.</title>
        <authorList>
            <person name="Miyauchi T."/>
            <person name="Kouzuma A."/>
            <person name="Abe T."/>
            <person name="Watanabe K."/>
        </authorList>
    </citation>
    <scope>NUCLEOTIDE SEQUENCE [LARGE SCALE GENOMIC DNA]</scope>
    <source>
        <strain evidence="2">ATCC 33020 / DSM 29468 / JCM 18981 / 11Fe</strain>
    </source>
</reference>
<gene>
    <name evidence="1" type="ORF">AFERRID_22490</name>
</gene>
<keyword evidence="2" id="KW-1185">Reference proteome</keyword>
<dbReference type="AlphaFoldDB" id="A0A2Z6IJK5"/>
<proteinExistence type="predicted"/>
<organism evidence="1 2">
    <name type="scientific">Acidithiobacillus ferridurans</name>
    <dbReference type="NCBI Taxonomy" id="1232575"/>
    <lineage>
        <taxon>Bacteria</taxon>
        <taxon>Pseudomonadati</taxon>
        <taxon>Pseudomonadota</taxon>
        <taxon>Acidithiobacillia</taxon>
        <taxon>Acidithiobacillales</taxon>
        <taxon>Acidithiobacillaceae</taxon>
        <taxon>Acidithiobacillus</taxon>
    </lineage>
</organism>
<evidence type="ECO:0000313" key="2">
    <source>
        <dbReference type="Proteomes" id="UP000280188"/>
    </source>
</evidence>
<accession>A0A2Z6IJK5</accession>
<dbReference type="EMBL" id="AP018795">
    <property type="protein sequence ID" value="BBF66031.1"/>
    <property type="molecule type" value="Genomic_DNA"/>
</dbReference>
<evidence type="ECO:0000313" key="1">
    <source>
        <dbReference type="EMBL" id="BBF66031.1"/>
    </source>
</evidence>
<protein>
    <submittedName>
        <fullName evidence="1">Uncharacterized protein</fullName>
    </submittedName>
</protein>